<dbReference type="AlphaFoldDB" id="A0A2T4IK57"/>
<evidence type="ECO:0000256" key="3">
    <source>
        <dbReference type="PIRSR" id="PIRSR603782-1"/>
    </source>
</evidence>
<dbReference type="EMBL" id="PZKC01000001">
    <property type="protein sequence ID" value="PTD98163.1"/>
    <property type="molecule type" value="Genomic_DNA"/>
</dbReference>
<evidence type="ECO:0000256" key="4">
    <source>
        <dbReference type="PIRSR" id="PIRSR603782-2"/>
    </source>
</evidence>
<dbReference type="InterPro" id="IPR036249">
    <property type="entry name" value="Thioredoxin-like_sf"/>
</dbReference>
<dbReference type="Gene3D" id="3.40.30.10">
    <property type="entry name" value="Glutaredoxin"/>
    <property type="match status" value="1"/>
</dbReference>
<keyword evidence="8" id="KW-1185">Reference proteome</keyword>
<keyword evidence="4" id="KW-1015">Disulfide bond</keyword>
<feature type="domain" description="Thioredoxin" evidence="6">
    <location>
        <begin position="24"/>
        <end position="198"/>
    </location>
</feature>
<dbReference type="InterPro" id="IPR013766">
    <property type="entry name" value="Thioredoxin_domain"/>
</dbReference>
<evidence type="ECO:0000313" key="8">
    <source>
        <dbReference type="Proteomes" id="UP000241193"/>
    </source>
</evidence>
<dbReference type="InterPro" id="IPR003782">
    <property type="entry name" value="SCO1/SenC"/>
</dbReference>
<evidence type="ECO:0000256" key="5">
    <source>
        <dbReference type="SAM" id="SignalP"/>
    </source>
</evidence>
<feature type="binding site" evidence="3">
    <location>
        <position position="76"/>
    </location>
    <ligand>
        <name>Cu cation</name>
        <dbReference type="ChEBI" id="CHEBI:23378"/>
    </ligand>
</feature>
<name>A0A2T4IK57_9RHOO</name>
<comment type="similarity">
    <text evidence="1">Belongs to the SCO1/2 family.</text>
</comment>
<feature type="binding site" evidence="3">
    <location>
        <position position="163"/>
    </location>
    <ligand>
        <name>Cu cation</name>
        <dbReference type="ChEBI" id="CHEBI:23378"/>
    </ligand>
</feature>
<organism evidence="7 8">
    <name type="scientific">Pseudothauera lacus</name>
    <dbReference type="NCBI Taxonomy" id="2136175"/>
    <lineage>
        <taxon>Bacteria</taxon>
        <taxon>Pseudomonadati</taxon>
        <taxon>Pseudomonadota</taxon>
        <taxon>Betaproteobacteria</taxon>
        <taxon>Rhodocyclales</taxon>
        <taxon>Zoogloeaceae</taxon>
        <taxon>Pseudothauera</taxon>
    </lineage>
</organism>
<keyword evidence="5" id="KW-0732">Signal</keyword>
<evidence type="ECO:0000259" key="6">
    <source>
        <dbReference type="PROSITE" id="PS51352"/>
    </source>
</evidence>
<dbReference type="FunFam" id="3.40.30.10:FF:000013">
    <property type="entry name" value="Blast:Protein SCO1 homolog, mitochondrial"/>
    <property type="match status" value="1"/>
</dbReference>
<proteinExistence type="inferred from homology"/>
<keyword evidence="2 3" id="KW-0186">Copper</keyword>
<evidence type="ECO:0000256" key="1">
    <source>
        <dbReference type="ARBA" id="ARBA00010996"/>
    </source>
</evidence>
<dbReference type="Pfam" id="PF02630">
    <property type="entry name" value="SCO1-SenC"/>
    <property type="match status" value="1"/>
</dbReference>
<gene>
    <name evidence="7" type="ORF">C8261_01780</name>
</gene>
<comment type="caution">
    <text evidence="7">The sequence shown here is derived from an EMBL/GenBank/DDBJ whole genome shotgun (WGS) entry which is preliminary data.</text>
</comment>
<accession>A0A2T4IK57</accession>
<reference evidence="7 8" key="2">
    <citation type="submission" date="2018-04" db="EMBL/GenBank/DDBJ databases">
        <title>Thauera lacus sp. nov., isolated from an saline lake in Inner Mongolia, China.</title>
        <authorList>
            <person name="Liang Q.-Y."/>
        </authorList>
    </citation>
    <scope>NUCLEOTIDE SEQUENCE [LARGE SCALE GENOMIC DNA]</scope>
    <source>
        <strain evidence="7 8">D20</strain>
    </source>
</reference>
<dbReference type="GO" id="GO:0046872">
    <property type="term" value="F:metal ion binding"/>
    <property type="evidence" value="ECO:0007669"/>
    <property type="project" value="UniProtKB-KW"/>
</dbReference>
<feature type="chain" id="PRO_5015514092" evidence="5">
    <location>
        <begin position="25"/>
        <end position="203"/>
    </location>
</feature>
<dbReference type="CDD" id="cd02968">
    <property type="entry name" value="SCO"/>
    <property type="match status" value="1"/>
</dbReference>
<evidence type="ECO:0000313" key="7">
    <source>
        <dbReference type="EMBL" id="PTD98163.1"/>
    </source>
</evidence>
<dbReference type="PROSITE" id="PS51352">
    <property type="entry name" value="THIOREDOXIN_2"/>
    <property type="match status" value="1"/>
</dbReference>
<dbReference type="RefSeq" id="WP_107491923.1">
    <property type="nucleotide sequence ID" value="NZ_PZKC01000001.1"/>
</dbReference>
<dbReference type="SUPFAM" id="SSF52833">
    <property type="entry name" value="Thioredoxin-like"/>
    <property type="match status" value="1"/>
</dbReference>
<reference evidence="7 8" key="1">
    <citation type="submission" date="2018-03" db="EMBL/GenBank/DDBJ databases">
        <authorList>
            <person name="Keele B.F."/>
        </authorList>
    </citation>
    <scope>NUCLEOTIDE SEQUENCE [LARGE SCALE GENOMIC DNA]</scope>
    <source>
        <strain evidence="7 8">D20</strain>
    </source>
</reference>
<evidence type="ECO:0000256" key="2">
    <source>
        <dbReference type="ARBA" id="ARBA00023008"/>
    </source>
</evidence>
<feature type="disulfide bond" description="Redox-active" evidence="4">
    <location>
        <begin position="76"/>
        <end position="80"/>
    </location>
</feature>
<dbReference type="PANTHER" id="PTHR12151:SF25">
    <property type="entry name" value="LINALOOL DEHYDRATASE_ISOMERASE DOMAIN-CONTAINING PROTEIN"/>
    <property type="match status" value="1"/>
</dbReference>
<dbReference type="PANTHER" id="PTHR12151">
    <property type="entry name" value="ELECTRON TRANSPORT PROTIN SCO1/SENC FAMILY MEMBER"/>
    <property type="match status" value="1"/>
</dbReference>
<protein>
    <submittedName>
        <fullName evidence="7">SCO family protein</fullName>
    </submittedName>
</protein>
<dbReference type="Proteomes" id="UP000241193">
    <property type="component" value="Unassembled WGS sequence"/>
</dbReference>
<feature type="signal peptide" evidence="5">
    <location>
        <begin position="1"/>
        <end position="24"/>
    </location>
</feature>
<sequence length="203" mass="21938">MPASSTFSALLRGLVAALGAILLAACGQQGPSFNATDITGARFGSDFSLTDPDGRTRTLADFRGKAVMVFFGFTQCPDICPSALIRAAEVRQMLGADGERLQVIFVSVDPERDTPEVLREYTAAFGADFLGLYTDVEETRRVADEFRIFYRKVPTGGSYTMDHTATSYVYDPAGKLRLAVGYQQDAASVAADLKTLLQSFPAH</sequence>
<dbReference type="OrthoDB" id="9790194at2"/>
<feature type="binding site" evidence="3">
    <location>
        <position position="80"/>
    </location>
    <ligand>
        <name>Cu cation</name>
        <dbReference type="ChEBI" id="CHEBI:23378"/>
    </ligand>
</feature>
<keyword evidence="3" id="KW-0479">Metal-binding</keyword>